<proteinExistence type="inferred from homology"/>
<feature type="binding site" evidence="2">
    <location>
        <begin position="440"/>
        <end position="447"/>
    </location>
    <ligand>
        <name>FAD</name>
        <dbReference type="ChEBI" id="CHEBI:57692"/>
    </ligand>
</feature>
<name>A0AAX4PJ84_9CHLO</name>
<evidence type="ECO:0000259" key="4">
    <source>
        <dbReference type="PROSITE" id="PS51645"/>
    </source>
</evidence>
<dbReference type="InterPro" id="IPR036134">
    <property type="entry name" value="Crypto/Photolyase_FAD-like_sf"/>
</dbReference>
<dbReference type="Gene3D" id="3.40.50.620">
    <property type="entry name" value="HUPs"/>
    <property type="match status" value="1"/>
</dbReference>
<comment type="cofactor">
    <cofactor evidence="2">
        <name>FAD</name>
        <dbReference type="ChEBI" id="CHEBI:57692"/>
    </cofactor>
    <text evidence="2">Binds 1 FAD per subunit.</text>
</comment>
<dbReference type="Pfam" id="PF00875">
    <property type="entry name" value="DNA_photolyase"/>
    <property type="match status" value="1"/>
</dbReference>
<dbReference type="InterPro" id="IPR002081">
    <property type="entry name" value="Cryptochrome/DNA_photolyase_1"/>
</dbReference>
<feature type="compositionally biased region" description="Basic residues" evidence="3">
    <location>
        <begin position="61"/>
        <end position="72"/>
    </location>
</feature>
<evidence type="ECO:0000313" key="5">
    <source>
        <dbReference type="EMBL" id="WZN66353.1"/>
    </source>
</evidence>
<dbReference type="SUPFAM" id="SSF48173">
    <property type="entry name" value="Cryptochrome/photolyase FAD-binding domain"/>
    <property type="match status" value="1"/>
</dbReference>
<dbReference type="GO" id="GO:0071949">
    <property type="term" value="F:FAD binding"/>
    <property type="evidence" value="ECO:0007669"/>
    <property type="project" value="TreeGrafter"/>
</dbReference>
<gene>
    <name evidence="5" type="ORF">HKI87_15g79180</name>
</gene>
<accession>A0AAX4PJ84</accession>
<feature type="region of interest" description="Disordered" evidence="3">
    <location>
        <begin position="124"/>
        <end position="143"/>
    </location>
</feature>
<feature type="domain" description="Photolyase/cryptochrome alpha/beta" evidence="4">
    <location>
        <begin position="144"/>
        <end position="286"/>
    </location>
</feature>
<evidence type="ECO:0000313" key="6">
    <source>
        <dbReference type="Proteomes" id="UP001472866"/>
    </source>
</evidence>
<dbReference type="PROSITE" id="PS51645">
    <property type="entry name" value="PHR_CRY_ALPHA_BETA"/>
    <property type="match status" value="1"/>
</dbReference>
<protein>
    <submittedName>
        <fullName evidence="5">DNA photolyase/blue-light photoreceptor</fullName>
    </submittedName>
</protein>
<dbReference type="InterPro" id="IPR006050">
    <property type="entry name" value="DNA_photolyase_N"/>
</dbReference>
<dbReference type="GO" id="GO:0003677">
    <property type="term" value="F:DNA binding"/>
    <property type="evidence" value="ECO:0007669"/>
    <property type="project" value="TreeGrafter"/>
</dbReference>
<dbReference type="Proteomes" id="UP001472866">
    <property type="component" value="Chromosome 15"/>
</dbReference>
<sequence length="458" mass="50151">MEEVDAFLQRSNRVALAASAEVATASEPMEAMTFLRGGASLALAKRKVFPARPRGPAPRAGRARHTRERRSGRGGLTAALADDELESTSRAGRRWRSFGILAASPFRFLLDRLLAPTLCKGTCAEPCSQSPDPSPPSGAGPTKDVGVVWFRNDLRVHDNEALAEANKRCSAVLPVFCFDEREYGKAEAKFDRSGPYKAAFTREAVAALRKKLGALGSGLAVRTGKPEDVIPRLCAQVGAKVVFCQGEVSRRDQGVERAVERALGGHGGATRAKLQRCWGSATLHHIKDLPFDVESMPSTYASFCNRLGGEAVRSPGRPPRRVKPWPKPARGKTGVAPGRMPTLEDMGMVQPSGRPRGDLHIKTREGARCRGGEDRALAYLRRQRGRYGSMAGMKTLPDKLAPWFSLGCVSVRRVCEEVLGKDRAARGAKGKPEERDFLFELLWRDFFRLSRMKMERAA</sequence>
<organism evidence="5 6">
    <name type="scientific">Chloropicon roscoffensis</name>
    <dbReference type="NCBI Taxonomy" id="1461544"/>
    <lineage>
        <taxon>Eukaryota</taxon>
        <taxon>Viridiplantae</taxon>
        <taxon>Chlorophyta</taxon>
        <taxon>Chloropicophyceae</taxon>
        <taxon>Chloropicales</taxon>
        <taxon>Chloropicaceae</taxon>
        <taxon>Chloropicon</taxon>
    </lineage>
</organism>
<dbReference type="PANTHER" id="PTHR11455">
    <property type="entry name" value="CRYPTOCHROME"/>
    <property type="match status" value="1"/>
</dbReference>
<comment type="similarity">
    <text evidence="1">Belongs to the DNA photolyase class-1 family.</text>
</comment>
<dbReference type="GO" id="GO:0000719">
    <property type="term" value="P:photoreactive repair"/>
    <property type="evidence" value="ECO:0007669"/>
    <property type="project" value="TreeGrafter"/>
</dbReference>
<keyword evidence="2" id="KW-0285">Flavoprotein</keyword>
<feature type="region of interest" description="Disordered" evidence="3">
    <location>
        <begin position="311"/>
        <end position="358"/>
    </location>
</feature>
<evidence type="ECO:0000256" key="1">
    <source>
        <dbReference type="ARBA" id="ARBA00005862"/>
    </source>
</evidence>
<feature type="compositionally biased region" description="Low complexity" evidence="3">
    <location>
        <begin position="50"/>
        <end position="60"/>
    </location>
</feature>
<feature type="region of interest" description="Disordered" evidence="3">
    <location>
        <begin position="46"/>
        <end position="77"/>
    </location>
</feature>
<dbReference type="EMBL" id="CP151515">
    <property type="protein sequence ID" value="WZN66353.1"/>
    <property type="molecule type" value="Genomic_DNA"/>
</dbReference>
<evidence type="ECO:0000256" key="3">
    <source>
        <dbReference type="SAM" id="MobiDB-lite"/>
    </source>
</evidence>
<feature type="binding site" evidence="2">
    <location>
        <position position="387"/>
    </location>
    <ligand>
        <name>FAD</name>
        <dbReference type="ChEBI" id="CHEBI:57692"/>
    </ligand>
</feature>
<keyword evidence="6" id="KW-1185">Reference proteome</keyword>
<reference evidence="5 6" key="1">
    <citation type="submission" date="2024-03" db="EMBL/GenBank/DDBJ databases">
        <title>Complete genome sequence of the green alga Chloropicon roscoffensis RCC1871.</title>
        <authorList>
            <person name="Lemieux C."/>
            <person name="Pombert J.-F."/>
            <person name="Otis C."/>
            <person name="Turmel M."/>
        </authorList>
    </citation>
    <scope>NUCLEOTIDE SEQUENCE [LARGE SCALE GENOMIC DNA]</scope>
    <source>
        <strain evidence="5 6">RCC1871</strain>
    </source>
</reference>
<dbReference type="Gene3D" id="1.25.40.80">
    <property type="match status" value="1"/>
</dbReference>
<dbReference type="AlphaFoldDB" id="A0AAX4PJ84"/>
<dbReference type="GO" id="GO:0003904">
    <property type="term" value="F:deoxyribodipyrimidine photo-lyase activity"/>
    <property type="evidence" value="ECO:0007669"/>
    <property type="project" value="TreeGrafter"/>
</dbReference>
<feature type="binding site" evidence="2">
    <location>
        <position position="437"/>
    </location>
    <ligand>
        <name>FAD</name>
        <dbReference type="ChEBI" id="CHEBI:57692"/>
    </ligand>
</feature>
<keyword evidence="2" id="KW-0274">FAD</keyword>
<dbReference type="SUPFAM" id="SSF52425">
    <property type="entry name" value="Cryptochrome/photolyase, N-terminal domain"/>
    <property type="match status" value="1"/>
</dbReference>
<evidence type="ECO:0000256" key="2">
    <source>
        <dbReference type="PIRSR" id="PIRSR602081-1"/>
    </source>
</evidence>
<dbReference type="PANTHER" id="PTHR11455:SF2">
    <property type="entry name" value="BLUE-LIGHT PHOTORECEPTOR PHR2"/>
    <property type="match status" value="1"/>
</dbReference>
<dbReference type="InterPro" id="IPR014729">
    <property type="entry name" value="Rossmann-like_a/b/a_fold"/>
</dbReference>
<dbReference type="InterPro" id="IPR036155">
    <property type="entry name" value="Crypto/Photolyase_N_sf"/>
</dbReference>